<organism evidence="1 2">
    <name type="scientific">Flavobacterium fluvii</name>
    <dbReference type="NCBI Taxonomy" id="468056"/>
    <lineage>
        <taxon>Bacteria</taxon>
        <taxon>Pseudomonadati</taxon>
        <taxon>Bacteroidota</taxon>
        <taxon>Flavobacteriia</taxon>
        <taxon>Flavobacteriales</taxon>
        <taxon>Flavobacteriaceae</taxon>
        <taxon>Flavobacterium</taxon>
    </lineage>
</organism>
<evidence type="ECO:0000313" key="2">
    <source>
        <dbReference type="Proteomes" id="UP000184516"/>
    </source>
</evidence>
<name>A0A1M5EJV1_9FLAO</name>
<dbReference type="Pfam" id="PF11306">
    <property type="entry name" value="DUF3108"/>
    <property type="match status" value="1"/>
</dbReference>
<evidence type="ECO:0008006" key="3">
    <source>
        <dbReference type="Google" id="ProtNLM"/>
    </source>
</evidence>
<dbReference type="RefSeq" id="WP_073367477.1">
    <property type="nucleotide sequence ID" value="NZ_FQWB01000001.1"/>
</dbReference>
<keyword evidence="2" id="KW-1185">Reference proteome</keyword>
<accession>A0A1M5EJV1</accession>
<dbReference type="Proteomes" id="UP000184516">
    <property type="component" value="Unassembled WGS sequence"/>
</dbReference>
<sequence>MKKIILLFIFITTVSFDSRKEDAFDVGEWFKFRIHYGFVNAGFATLEVKDATINNKKVFHVVGNGYTTGMSKFFFKVEDLYESYIDKESGNPYKYVRKIDEGGYTKNQEGFFNPSENKVQVKDHKRKTEKTFTIPKNTQDILSAFYYLRNYPNIDKINPGDSVAINMFFDNETTKFRLKYIGREDITTKFGVVSTMVFRPLVQSGRVFKEEESLTIWITSDDNKLPVRIKASLVVGSIKADLEEFRGLKYPFRILSNKRRL</sequence>
<reference evidence="2" key="1">
    <citation type="submission" date="2016-11" db="EMBL/GenBank/DDBJ databases">
        <authorList>
            <person name="Varghese N."/>
            <person name="Submissions S."/>
        </authorList>
    </citation>
    <scope>NUCLEOTIDE SEQUENCE [LARGE SCALE GENOMIC DNA]</scope>
    <source>
        <strain evidence="2">DSM 19978</strain>
    </source>
</reference>
<dbReference type="STRING" id="468056.SAMN05443549_101370"/>
<dbReference type="AlphaFoldDB" id="A0A1M5EJV1"/>
<gene>
    <name evidence="1" type="ORF">SAMN05443549_101370</name>
</gene>
<dbReference type="EMBL" id="FQWB01000001">
    <property type="protein sequence ID" value="SHF79487.1"/>
    <property type="molecule type" value="Genomic_DNA"/>
</dbReference>
<evidence type="ECO:0000313" key="1">
    <source>
        <dbReference type="EMBL" id="SHF79487.1"/>
    </source>
</evidence>
<protein>
    <recommendedName>
        <fullName evidence="3">ATP-dependent exonuclease</fullName>
    </recommendedName>
</protein>
<dbReference type="InterPro" id="IPR021457">
    <property type="entry name" value="DUF3108"/>
</dbReference>
<proteinExistence type="predicted"/>
<dbReference type="OrthoDB" id="9808473at2"/>